<evidence type="ECO:0000313" key="1">
    <source>
        <dbReference type="EMBL" id="UWX68817.1"/>
    </source>
</evidence>
<evidence type="ECO:0000313" key="2">
    <source>
        <dbReference type="Proteomes" id="UP001059745"/>
    </source>
</evidence>
<dbReference type="EMBL" id="CP104214">
    <property type="protein sequence ID" value="UWX68817.1"/>
    <property type="molecule type" value="Genomic_DNA"/>
</dbReference>
<sequence>MRYYDITITPSGSTKPFRQWTSHPNGKFDPGALNVEFDIPVAAYGTPFGGQSVLIEGVPLSDLLQAQQFAGMNFSMKGGMKAGLPLANPKQAGPLVGGQIFQSFGNWEGTEMTLDLVLNPGVYTLDQPGNIVLNWTAGTTLAQALQQTLSVAYPSMPTLINISNELVQSHDEVHRCSTLDELAQLLQDITKGNFFGSGYAGVQLSIQAGQITIWDDTYEPNTVQLAFTDFIGQPTWIEPNVMQVKLVLRADIQLGTELKMPQGLQSTPGIVLTSASSMPSSLKYKSAFQGSFSVIEQRHIGNFRAADGASWATVVNCTPLTEPKGTVTVGPTTFEGVVNGG</sequence>
<proteinExistence type="predicted"/>
<dbReference type="RefSeq" id="WP_260531187.1">
    <property type="nucleotide sequence ID" value="NZ_CP104214.1"/>
</dbReference>
<dbReference type="AlphaFoldDB" id="A0AB38TLV6"/>
<dbReference type="Proteomes" id="UP001059745">
    <property type="component" value="Chromosome 1"/>
</dbReference>
<gene>
    <name evidence="1" type="ORF">NYZ96_11265</name>
</gene>
<organism evidence="1 2">
    <name type="scientific">Burkholderia gladioli</name>
    <name type="common">Pseudomonas marginata</name>
    <name type="synonym">Phytomonas marginata</name>
    <dbReference type="NCBI Taxonomy" id="28095"/>
    <lineage>
        <taxon>Bacteria</taxon>
        <taxon>Pseudomonadati</taxon>
        <taxon>Pseudomonadota</taxon>
        <taxon>Betaproteobacteria</taxon>
        <taxon>Burkholderiales</taxon>
        <taxon>Burkholderiaceae</taxon>
        <taxon>Burkholderia</taxon>
    </lineage>
</organism>
<name>A0AB38TLV6_BURGA</name>
<accession>A0AB38TLV6</accession>
<protein>
    <submittedName>
        <fullName evidence="1">Uncharacterized protein</fullName>
    </submittedName>
</protein>
<reference evidence="1" key="1">
    <citation type="submission" date="2022-09" db="EMBL/GenBank/DDBJ databases">
        <title>Genomic of Burkholderia gladioli.</title>
        <authorList>
            <person name="Wu H."/>
        </authorList>
    </citation>
    <scope>NUCLEOTIDE SEQUENCE</scope>
    <source>
        <strain evidence="1">ZN-S4</strain>
    </source>
</reference>